<dbReference type="AlphaFoldDB" id="A0AA38GJ69"/>
<feature type="non-terminal residue" evidence="1">
    <location>
        <position position="65"/>
    </location>
</feature>
<proteinExistence type="predicted"/>
<reference evidence="1 2" key="1">
    <citation type="journal article" date="2021" name="Nat. Plants">
        <title>The Taxus genome provides insights into paclitaxel biosynthesis.</title>
        <authorList>
            <person name="Xiong X."/>
            <person name="Gou J."/>
            <person name="Liao Q."/>
            <person name="Li Y."/>
            <person name="Zhou Q."/>
            <person name="Bi G."/>
            <person name="Li C."/>
            <person name="Du R."/>
            <person name="Wang X."/>
            <person name="Sun T."/>
            <person name="Guo L."/>
            <person name="Liang H."/>
            <person name="Lu P."/>
            <person name="Wu Y."/>
            <person name="Zhang Z."/>
            <person name="Ro D.K."/>
            <person name="Shang Y."/>
            <person name="Huang S."/>
            <person name="Yan J."/>
        </authorList>
    </citation>
    <scope>NUCLEOTIDE SEQUENCE [LARGE SCALE GENOMIC DNA]</scope>
    <source>
        <strain evidence="1">Ta-2019</strain>
    </source>
</reference>
<dbReference type="Proteomes" id="UP000824469">
    <property type="component" value="Unassembled WGS sequence"/>
</dbReference>
<name>A0AA38GJ69_TAXCH</name>
<dbReference type="EMBL" id="JAHRHJ020000003">
    <property type="protein sequence ID" value="KAH9322393.1"/>
    <property type="molecule type" value="Genomic_DNA"/>
</dbReference>
<accession>A0AA38GJ69</accession>
<protein>
    <submittedName>
        <fullName evidence="1">Uncharacterized protein</fullName>
    </submittedName>
</protein>
<organism evidence="1 2">
    <name type="scientific">Taxus chinensis</name>
    <name type="common">Chinese yew</name>
    <name type="synonym">Taxus wallichiana var. chinensis</name>
    <dbReference type="NCBI Taxonomy" id="29808"/>
    <lineage>
        <taxon>Eukaryota</taxon>
        <taxon>Viridiplantae</taxon>
        <taxon>Streptophyta</taxon>
        <taxon>Embryophyta</taxon>
        <taxon>Tracheophyta</taxon>
        <taxon>Spermatophyta</taxon>
        <taxon>Pinopsida</taxon>
        <taxon>Pinidae</taxon>
        <taxon>Conifers II</taxon>
        <taxon>Cupressales</taxon>
        <taxon>Taxaceae</taxon>
        <taxon>Taxus</taxon>
    </lineage>
</organism>
<keyword evidence="2" id="KW-1185">Reference proteome</keyword>
<sequence length="65" mass="6811">SSGSPYSANSRPRSADVPFASRLFVLISSEPAGSRTSHTCVPFVPDEDLGKFFLLSADSGVSHPA</sequence>
<evidence type="ECO:0000313" key="2">
    <source>
        <dbReference type="Proteomes" id="UP000824469"/>
    </source>
</evidence>
<gene>
    <name evidence="1" type="ORF">KI387_017032</name>
</gene>
<comment type="caution">
    <text evidence="1">The sequence shown here is derived from an EMBL/GenBank/DDBJ whole genome shotgun (WGS) entry which is preliminary data.</text>
</comment>
<evidence type="ECO:0000313" key="1">
    <source>
        <dbReference type="EMBL" id="KAH9322393.1"/>
    </source>
</evidence>
<feature type="non-terminal residue" evidence="1">
    <location>
        <position position="1"/>
    </location>
</feature>